<evidence type="ECO:0000256" key="6">
    <source>
        <dbReference type="ARBA" id="ARBA00022840"/>
    </source>
</evidence>
<keyword evidence="5" id="KW-0418">Kinase</keyword>
<gene>
    <name evidence="14" type="ORF">BN9_034950</name>
</gene>
<dbReference type="Pfam" id="PF00169">
    <property type="entry name" value="PH"/>
    <property type="match status" value="2"/>
</dbReference>
<feature type="compositionally biased region" description="Polar residues" evidence="8">
    <location>
        <begin position="31"/>
        <end position="63"/>
    </location>
</feature>
<dbReference type="STRING" id="65357.A0A024G755"/>
<dbReference type="PANTHER" id="PTHR10048:SF14">
    <property type="entry name" value="LD28067P"/>
    <property type="match status" value="1"/>
</dbReference>
<comment type="catalytic activity">
    <reaction evidence="1">
        <text>a 1,2-diacyl-sn-glycero-3-phospho-(1D-myo-inositol) + ATP = a 1,2-diacyl-sn-glycero-3-phospho-(1D-myo-inositol-3-phosphate) + ADP + H(+)</text>
        <dbReference type="Rhea" id="RHEA:12709"/>
        <dbReference type="ChEBI" id="CHEBI:15378"/>
        <dbReference type="ChEBI" id="CHEBI:30616"/>
        <dbReference type="ChEBI" id="CHEBI:57880"/>
        <dbReference type="ChEBI" id="CHEBI:58088"/>
        <dbReference type="ChEBI" id="CHEBI:456216"/>
        <dbReference type="EC" id="2.7.1.137"/>
    </reaction>
</comment>
<dbReference type="InterPro" id="IPR011009">
    <property type="entry name" value="Kinase-like_dom_sf"/>
</dbReference>
<dbReference type="InterPro" id="IPR035448">
    <property type="entry name" value="PI3Kc"/>
</dbReference>
<dbReference type="Pfam" id="PF00613">
    <property type="entry name" value="PI3Ka"/>
    <property type="match status" value="1"/>
</dbReference>
<dbReference type="GO" id="GO:0005886">
    <property type="term" value="C:plasma membrane"/>
    <property type="evidence" value="ECO:0007669"/>
    <property type="project" value="TreeGrafter"/>
</dbReference>
<dbReference type="InterPro" id="IPR001263">
    <property type="entry name" value="PI3K_accessory_dom"/>
</dbReference>
<evidence type="ECO:0000259" key="13">
    <source>
        <dbReference type="PROSITE" id="PS51547"/>
    </source>
</evidence>
<dbReference type="Pfam" id="PF00454">
    <property type="entry name" value="PI3_PI4_kinase"/>
    <property type="match status" value="1"/>
</dbReference>
<protein>
    <recommendedName>
        <fullName evidence="2">phosphatidylinositol 3-kinase</fullName>
        <ecNumber evidence="2">2.7.1.137</ecNumber>
    </recommendedName>
</protein>
<dbReference type="Gene3D" id="2.30.29.30">
    <property type="entry name" value="Pleckstrin-homology domain (PH domain)/Phosphotyrosine-binding domain (PTB)"/>
    <property type="match status" value="2"/>
</dbReference>
<dbReference type="GO" id="GO:0005524">
    <property type="term" value="F:ATP binding"/>
    <property type="evidence" value="ECO:0007669"/>
    <property type="project" value="UniProtKB-KW"/>
</dbReference>
<dbReference type="GO" id="GO:0016477">
    <property type="term" value="P:cell migration"/>
    <property type="evidence" value="ECO:0007669"/>
    <property type="project" value="TreeGrafter"/>
</dbReference>
<dbReference type="InterPro" id="IPR015433">
    <property type="entry name" value="PI3/4_kinase"/>
</dbReference>
<dbReference type="GO" id="GO:0032060">
    <property type="term" value="P:bleb assembly"/>
    <property type="evidence" value="ECO:0007669"/>
    <property type="project" value="UniProtKB-ARBA"/>
</dbReference>
<evidence type="ECO:0000259" key="9">
    <source>
        <dbReference type="PROSITE" id="PS50003"/>
    </source>
</evidence>
<feature type="domain" description="PIK helical" evidence="11">
    <location>
        <begin position="1041"/>
        <end position="1219"/>
    </location>
</feature>
<dbReference type="PROSITE" id="PS51545">
    <property type="entry name" value="PIK_HELICAL"/>
    <property type="match status" value="1"/>
</dbReference>
<dbReference type="GO" id="GO:0005942">
    <property type="term" value="C:phosphatidylinositol 3-kinase complex"/>
    <property type="evidence" value="ECO:0007669"/>
    <property type="project" value="TreeGrafter"/>
</dbReference>
<sequence>MTFSLPSRIKPEKSAEILTYENVEGVYETPISDSNSSLHQSRTTHVASKECSNISISSETGEMSESDHEHSFTLGQMKLSTNRQNLHLSSSSEPQLHEPSIRAEKNPKDTTSETPLHLYANVRTGRESQTYLKSTRLRTASSRNAATIMRSFVVTRRQEASDKIITSDTEDKKECAARSDLFEGSHELPPFEVLNPYADVPVLLRMHSASEDSNSASRHKIDIEGISPSEQKTAEFLSGDSDWEAVPGLIQSKESKAFMVALSHILKRVHLEISPRELEILASTPQYLVALDTSPIDLTKGTALSYIQAVGRLPTDLIAMDRSYKDTTDCDNQSSNSVSHHDREPIIAGYMRKRGGTNKSYRRRYMELKGCKLSYYKKKPSQKVLSDKQGAYLRGTIDLDNVSSLQPMDAKLEKHGIVLVTASRTWELVAEEDEYHKWLKELCQAVRFQAVHVDFKRMFELQEVSAKAITDVRISIPSQFTVGEAVAHIFNCYQHAIDAAPLIPFDHNAYALKITGFRDYLLDRGRTLLEYMHVRECFITGKTVRLTLIATSVIQQMIVENAAISGIKATILGRHTMIQHGNPSVMTHQSSKSNDSMEEFICSETVLEPLSFCLCRIMNVPKLVPTRKRFSEHSVLEYKPLTATKVIIRAGLYDGGKLLHNSFVETEEVTLKIQNENLLRAEWPEPMWLNFGLNISDIPRTARILLTVLGVKDANRMCSMATSSSTEDCAEEIERILVTGVNIFEIDDVLLQGTRYLAMCSNLYTCNIGPVPHTVTPDDPVLQIEFGTFDRSVKFHWTLGAESESPTNPRSTPKLAREESSYEDRKIILHKEGWLHKLGYTRWTRWRRRWFVLDHETCTLTYTDDRNVVRKSIPLRNCLVVVADDMNEKYTTAPVNKGTRKERQTYCFKVRPAESSREYIISAETKQERAEWMLAIITVSKWEGDQSESSGYPNIYKFVQSVKTELARHLLPQFPSDISENSEDCADLENSLTNESSGDIEKTLGGTFDAAEQKPDQPHAKSRGFIGSLKNWLQEATVGDDDAEQSNIDSQIVELRRIISLDPLYRPNAYQKTQMWSHRDAFMDLPEALPRILSCVNWSYKSEIQNALTLLPTWSDPTHKAAYIGLLDGEFANPKLRSFAVSKLAEMPDTSLRYYVPQLVQALKFENHHLCPLATFLIERAIRNPNQIGFDLFWSMKVEFHHEQYRERYGVLLNGYLAVCSQKMRGILQLQDKVFSYGGLLDQICQHIKARKKEGWDEMRRVMQEQLAVLNENLPPSFQLPLDPRIEVGKIIIDKCRILDSAKKPLWLVFENAEAGGDPVTIIFKAGDDVRQDCLTLQLIRLMDEMWREEGLNLAMEPYGCVATSPVTGVLQVVPNSVTTAEIHKRVGILGAFKDPSFSSWIQANNPDPESHQKAVDLFLRSCAGYCVATCALGIGDRHNDNIMISTSGRYFHIDFGHFLGHFKYQLGVKRERTPFVFTREMAHVLGGIESNEFKKFVETSCKAYCVLRRHVHLLVTLLLLMIPADMPELTGRDDINHLVTALAPELSEKEARESFAHAIHCCLDDKFKRIDNTIHILAHLMS</sequence>
<dbReference type="InterPro" id="IPR002420">
    <property type="entry name" value="PI3K-type_C2_dom"/>
</dbReference>
<dbReference type="PROSITE" id="PS00915">
    <property type="entry name" value="PI3_4_KINASE_1"/>
    <property type="match status" value="1"/>
</dbReference>
<feature type="region of interest" description="Disordered" evidence="8">
    <location>
        <begin position="84"/>
        <end position="113"/>
    </location>
</feature>
<feature type="domain" description="C2 PI3K-type" evidence="13">
    <location>
        <begin position="620"/>
        <end position="790"/>
    </location>
</feature>
<dbReference type="GO" id="GO:0043491">
    <property type="term" value="P:phosphatidylinositol 3-kinase/protein kinase B signal transduction"/>
    <property type="evidence" value="ECO:0007669"/>
    <property type="project" value="TreeGrafter"/>
</dbReference>
<dbReference type="PANTHER" id="PTHR10048">
    <property type="entry name" value="PHOSPHATIDYLINOSITOL KINASE"/>
    <property type="match status" value="1"/>
</dbReference>
<dbReference type="InterPro" id="IPR036940">
    <property type="entry name" value="PI3/4_kinase_cat_sf"/>
</dbReference>
<dbReference type="InterPro" id="IPR001849">
    <property type="entry name" value="PH_domain"/>
</dbReference>
<dbReference type="InterPro" id="IPR029071">
    <property type="entry name" value="Ubiquitin-like_domsf"/>
</dbReference>
<evidence type="ECO:0000259" key="11">
    <source>
        <dbReference type="PROSITE" id="PS51545"/>
    </source>
</evidence>
<feature type="domain" description="PH" evidence="9">
    <location>
        <begin position="828"/>
        <end position="941"/>
    </location>
</feature>
<dbReference type="GO" id="GO:0035005">
    <property type="term" value="F:1-phosphatidylinositol-4-phosphate 3-kinase activity"/>
    <property type="evidence" value="ECO:0007669"/>
    <property type="project" value="TreeGrafter"/>
</dbReference>
<dbReference type="Gene3D" id="1.25.40.70">
    <property type="entry name" value="Phosphatidylinositol 3-kinase, accessory domain (PIK)"/>
    <property type="match status" value="1"/>
</dbReference>
<accession>A0A024G755</accession>
<dbReference type="FunFam" id="1.10.1070.11:FF:000001">
    <property type="entry name" value="Phosphatidylinositol 4,5-bisphosphate 3-kinase catalytic subunit"/>
    <property type="match status" value="1"/>
</dbReference>
<comment type="caution">
    <text evidence="14">The sequence shown here is derived from an EMBL/GenBank/DDBJ whole genome shotgun (WGS) entry which is preliminary data.</text>
</comment>
<dbReference type="Pfam" id="PF00792">
    <property type="entry name" value="PI3K_C2"/>
    <property type="match status" value="1"/>
</dbReference>
<dbReference type="EMBL" id="CAIX01000038">
    <property type="protein sequence ID" value="CCI42711.1"/>
    <property type="molecule type" value="Genomic_DNA"/>
</dbReference>
<evidence type="ECO:0000256" key="2">
    <source>
        <dbReference type="ARBA" id="ARBA00012073"/>
    </source>
</evidence>
<dbReference type="SUPFAM" id="SSF50729">
    <property type="entry name" value="PH domain-like"/>
    <property type="match status" value="2"/>
</dbReference>
<dbReference type="FunFam" id="3.30.1010.10:FF:000008">
    <property type="entry name" value="Phosphatidylinositol 4,5-bisphosphate 3-kinase catalytic subunit gamma"/>
    <property type="match status" value="1"/>
</dbReference>
<dbReference type="SUPFAM" id="SSF49562">
    <property type="entry name" value="C2 domain (Calcium/lipid-binding domain, CaLB)"/>
    <property type="match status" value="1"/>
</dbReference>
<dbReference type="PROSITE" id="PS51547">
    <property type="entry name" value="C2_PI3K"/>
    <property type="match status" value="1"/>
</dbReference>
<keyword evidence="3" id="KW-0808">Transferase</keyword>
<proteinExistence type="inferred from homology"/>
<evidence type="ECO:0000256" key="5">
    <source>
        <dbReference type="ARBA" id="ARBA00022777"/>
    </source>
</evidence>
<dbReference type="InterPro" id="IPR042236">
    <property type="entry name" value="PI3K_accessory_sf"/>
</dbReference>
<dbReference type="PROSITE" id="PS51546">
    <property type="entry name" value="PI3K_RBD"/>
    <property type="match status" value="1"/>
</dbReference>
<organism evidence="14 15">
    <name type="scientific">Albugo candida</name>
    <dbReference type="NCBI Taxonomy" id="65357"/>
    <lineage>
        <taxon>Eukaryota</taxon>
        <taxon>Sar</taxon>
        <taxon>Stramenopiles</taxon>
        <taxon>Oomycota</taxon>
        <taxon>Peronosporomycetes</taxon>
        <taxon>Albuginales</taxon>
        <taxon>Albuginaceae</taxon>
        <taxon>Albugo</taxon>
    </lineage>
</organism>
<keyword evidence="15" id="KW-1185">Reference proteome</keyword>
<evidence type="ECO:0000259" key="10">
    <source>
        <dbReference type="PROSITE" id="PS50290"/>
    </source>
</evidence>
<evidence type="ECO:0000256" key="1">
    <source>
        <dbReference type="ARBA" id="ARBA00001498"/>
    </source>
</evidence>
<dbReference type="OrthoDB" id="67688at2759"/>
<feature type="domain" description="PI3K/PI4K catalytic" evidence="10">
    <location>
        <begin position="1292"/>
        <end position="1568"/>
    </location>
</feature>
<dbReference type="EC" id="2.7.1.137" evidence="2"/>
<feature type="compositionally biased region" description="Basic and acidic residues" evidence="8">
    <location>
        <begin position="95"/>
        <end position="111"/>
    </location>
</feature>
<dbReference type="SUPFAM" id="SSF54236">
    <property type="entry name" value="Ubiquitin-like"/>
    <property type="match status" value="1"/>
</dbReference>
<dbReference type="Gene3D" id="1.10.1070.11">
    <property type="entry name" value="Phosphatidylinositol 3-/4-kinase, catalytic domain"/>
    <property type="match status" value="1"/>
</dbReference>
<dbReference type="SMART" id="SM00145">
    <property type="entry name" value="PI3Ka"/>
    <property type="match status" value="1"/>
</dbReference>
<feature type="domain" description="PI3K-RBD" evidence="12">
    <location>
        <begin position="452"/>
        <end position="550"/>
    </location>
</feature>
<dbReference type="Gene3D" id="2.60.40.150">
    <property type="entry name" value="C2 domain"/>
    <property type="match status" value="1"/>
</dbReference>
<dbReference type="GO" id="GO:0048015">
    <property type="term" value="P:phosphatidylinositol-mediated signaling"/>
    <property type="evidence" value="ECO:0007669"/>
    <property type="project" value="TreeGrafter"/>
</dbReference>
<comment type="similarity">
    <text evidence="7">Belongs to the PI3/PI4-kinase family.</text>
</comment>
<evidence type="ECO:0000313" key="14">
    <source>
        <dbReference type="EMBL" id="CCI42711.1"/>
    </source>
</evidence>
<dbReference type="InterPro" id="IPR016024">
    <property type="entry name" value="ARM-type_fold"/>
</dbReference>
<keyword evidence="4" id="KW-0547">Nucleotide-binding</keyword>
<dbReference type="Gene3D" id="3.30.1010.10">
    <property type="entry name" value="Phosphatidylinositol 3-kinase Catalytic Subunit, Chain A, domain 4"/>
    <property type="match status" value="1"/>
</dbReference>
<dbReference type="CDD" id="cd00821">
    <property type="entry name" value="PH"/>
    <property type="match status" value="1"/>
</dbReference>
<dbReference type="GO" id="GO:0050920">
    <property type="term" value="P:regulation of chemotaxis"/>
    <property type="evidence" value="ECO:0007669"/>
    <property type="project" value="UniProtKB-ARBA"/>
</dbReference>
<dbReference type="FunFam" id="2.30.29.30:FF:000470">
    <property type="entry name" value="Phosphatidylinositol 3-kinase 2"/>
    <property type="match status" value="1"/>
</dbReference>
<dbReference type="GO" id="GO:0005737">
    <property type="term" value="C:cytoplasm"/>
    <property type="evidence" value="ECO:0007669"/>
    <property type="project" value="TreeGrafter"/>
</dbReference>
<dbReference type="Gene3D" id="3.10.20.90">
    <property type="entry name" value="Phosphatidylinositol 3-kinase Catalytic Subunit, Chain A, domain 1"/>
    <property type="match status" value="1"/>
</dbReference>
<keyword evidence="6" id="KW-0067">ATP-binding</keyword>
<feature type="region of interest" description="Disordered" evidence="8">
    <location>
        <begin position="31"/>
        <end position="71"/>
    </location>
</feature>
<dbReference type="PROSITE" id="PS50003">
    <property type="entry name" value="PH_DOMAIN"/>
    <property type="match status" value="2"/>
</dbReference>
<evidence type="ECO:0000259" key="12">
    <source>
        <dbReference type="PROSITE" id="PS51546"/>
    </source>
</evidence>
<dbReference type="Proteomes" id="UP000053237">
    <property type="component" value="Unassembled WGS sequence"/>
</dbReference>
<dbReference type="InterPro" id="IPR011993">
    <property type="entry name" value="PH-like_dom_sf"/>
</dbReference>
<dbReference type="InterPro" id="IPR018936">
    <property type="entry name" value="PI3/4_kinase_CS"/>
</dbReference>
<dbReference type="SMART" id="SM00146">
    <property type="entry name" value="PI3Kc"/>
    <property type="match status" value="1"/>
</dbReference>
<dbReference type="SUPFAM" id="SSF56112">
    <property type="entry name" value="Protein kinase-like (PK-like)"/>
    <property type="match status" value="1"/>
</dbReference>
<dbReference type="Pfam" id="PF00794">
    <property type="entry name" value="PI3K_rbd"/>
    <property type="match status" value="1"/>
</dbReference>
<dbReference type="InterPro" id="IPR000341">
    <property type="entry name" value="PI3K_Ras-bd_dom"/>
</dbReference>
<dbReference type="GO" id="GO:0016303">
    <property type="term" value="F:1-phosphatidylinositol-3-kinase activity"/>
    <property type="evidence" value="ECO:0007669"/>
    <property type="project" value="UniProtKB-EC"/>
</dbReference>
<feature type="compositionally biased region" description="Polar residues" evidence="8">
    <location>
        <begin position="84"/>
        <end position="94"/>
    </location>
</feature>
<dbReference type="CDD" id="cd00891">
    <property type="entry name" value="PI3Kc"/>
    <property type="match status" value="1"/>
</dbReference>
<evidence type="ECO:0000256" key="4">
    <source>
        <dbReference type="ARBA" id="ARBA00022741"/>
    </source>
</evidence>
<dbReference type="InParanoid" id="A0A024G755"/>
<evidence type="ECO:0000313" key="15">
    <source>
        <dbReference type="Proteomes" id="UP000053237"/>
    </source>
</evidence>
<dbReference type="InterPro" id="IPR035892">
    <property type="entry name" value="C2_domain_sf"/>
</dbReference>
<feature type="domain" description="PH" evidence="9">
    <location>
        <begin position="344"/>
        <end position="447"/>
    </location>
</feature>
<dbReference type="SMART" id="SM00233">
    <property type="entry name" value="PH"/>
    <property type="match status" value="2"/>
</dbReference>
<dbReference type="InterPro" id="IPR000403">
    <property type="entry name" value="PI3/4_kinase_cat_dom"/>
</dbReference>
<name>A0A024G755_9STRA</name>
<evidence type="ECO:0000256" key="3">
    <source>
        <dbReference type="ARBA" id="ARBA00022679"/>
    </source>
</evidence>
<reference evidence="14 15" key="1">
    <citation type="submission" date="2012-05" db="EMBL/GenBank/DDBJ databases">
        <title>Recombination and specialization in a pathogen metapopulation.</title>
        <authorList>
            <person name="Gardiner A."/>
            <person name="Kemen E."/>
            <person name="Schultz-Larsen T."/>
            <person name="MacLean D."/>
            <person name="Van Oosterhout C."/>
            <person name="Jones J.D.G."/>
        </authorList>
    </citation>
    <scope>NUCLEOTIDE SEQUENCE [LARGE SCALE GENOMIC DNA]</scope>
    <source>
        <strain evidence="14 15">Ac Nc2</strain>
    </source>
</reference>
<evidence type="ECO:0000256" key="8">
    <source>
        <dbReference type="SAM" id="MobiDB-lite"/>
    </source>
</evidence>
<dbReference type="PROSITE" id="PS50290">
    <property type="entry name" value="PI3_4_KINASE_3"/>
    <property type="match status" value="1"/>
</dbReference>
<evidence type="ECO:0000256" key="7">
    <source>
        <dbReference type="PROSITE-ProRule" id="PRU00880"/>
    </source>
</evidence>
<dbReference type="SUPFAM" id="SSF48371">
    <property type="entry name" value="ARM repeat"/>
    <property type="match status" value="1"/>
</dbReference>